<evidence type="ECO:0000256" key="5">
    <source>
        <dbReference type="ARBA" id="ARBA00049556"/>
    </source>
</evidence>
<dbReference type="Gene3D" id="3.90.226.10">
    <property type="entry name" value="2-enoyl-CoA Hydratase, Chain A, domain 1"/>
    <property type="match status" value="1"/>
</dbReference>
<dbReference type="SUPFAM" id="SSF48179">
    <property type="entry name" value="6-phosphogluconate dehydrogenase C-terminal domain-like"/>
    <property type="match status" value="2"/>
</dbReference>
<evidence type="ECO:0000259" key="7">
    <source>
        <dbReference type="Pfam" id="PF02737"/>
    </source>
</evidence>
<dbReference type="Pfam" id="PF00725">
    <property type="entry name" value="3HCDH"/>
    <property type="match status" value="2"/>
</dbReference>
<accession>A0ABW0YGZ9</accession>
<reference evidence="10" key="1">
    <citation type="journal article" date="2019" name="Int. J. Syst. Evol. Microbiol.">
        <title>The Global Catalogue of Microorganisms (GCM) 10K type strain sequencing project: providing services to taxonomists for standard genome sequencing and annotation.</title>
        <authorList>
            <consortium name="The Broad Institute Genomics Platform"/>
            <consortium name="The Broad Institute Genome Sequencing Center for Infectious Disease"/>
            <person name="Wu L."/>
            <person name="Ma J."/>
        </authorList>
    </citation>
    <scope>NUCLEOTIDE SEQUENCE [LARGE SCALE GENOMIC DNA]</scope>
    <source>
        <strain evidence="10">CECT 7184</strain>
    </source>
</reference>
<dbReference type="InterPro" id="IPR050136">
    <property type="entry name" value="FA_oxidation_alpha_subunit"/>
</dbReference>
<dbReference type="Gene3D" id="3.40.50.720">
    <property type="entry name" value="NAD(P)-binding Rossmann-like Domain"/>
    <property type="match status" value="1"/>
</dbReference>
<gene>
    <name evidence="9" type="ORF">ACFPU1_02785</name>
</gene>
<proteinExistence type="predicted"/>
<evidence type="ECO:0000259" key="8">
    <source>
        <dbReference type="Pfam" id="PF16113"/>
    </source>
</evidence>
<evidence type="ECO:0000259" key="6">
    <source>
        <dbReference type="Pfam" id="PF00725"/>
    </source>
</evidence>
<evidence type="ECO:0000256" key="3">
    <source>
        <dbReference type="ARBA" id="ARBA00023239"/>
    </source>
</evidence>
<sequence>MANYKVGVIGAGNMGSGVAQKMAQEGLDVTLVDINEEKVQRGIDIIRETLQEGVDRGIFSDDQLTEIMNRVHASPSYEALKDADLVVEAVFEDLNIKGSVFEKLDKVCASKTIFATNTSSLFVKDIAGYTSRPEKVIGMHYFYHPAKNRLVEVIPHEQTSEDTIKTTMLIGKLHNKTCILVKDSPGFAVNRYFVPFLNESVRLVEEGVANIPTIDEAAKEAFEIGMGPFELMNVTGLPIAEHSCSYLAKEISEFYKPAPLLKEQVNKNDIWDLSGSVIEKDFPSIQKRLYATVFGIAAAQAEEGVASIEDTDIGAKVGLKWKLGPFELMNKVGVREAYKLVKELNGSYPGFHNPALLKEQAEKDQPFTFQFIKSEIKNGIAYLTINRPEAMNALNPVVVEQLEQEFDKVEKQAEVKGIAIQGSGKAFIAGADIRFFIDCIENNQIEKNVEFTRKGHSLLRRLETSEKVTIAVLDGLSLGGGSELALACQKIVATSQGSMAFPESGLGIYPGLGGMLRMNHHVGKELTKYYVMTGKSIRAEDAENLKIIAKLTNTENLEETIETVVEKGQDDKYIRREIPSSYDKYIQAFSDENVQKMLNGEKPDAVDEALADKLTKILSKKGPIALKLINQLINEQSKCTIDEGIELELDHLTTIFKTKDALNGLVSSLTGSRPVFVGESDNYEHVK</sequence>
<comment type="catalytic activity">
    <reaction evidence="5">
        <text>a (3S)-3-hydroxyacyl-CoA + NAD(+) = a 3-oxoacyl-CoA + NADH + H(+)</text>
        <dbReference type="Rhea" id="RHEA:22432"/>
        <dbReference type="ChEBI" id="CHEBI:15378"/>
        <dbReference type="ChEBI" id="CHEBI:57318"/>
        <dbReference type="ChEBI" id="CHEBI:57540"/>
        <dbReference type="ChEBI" id="CHEBI:57945"/>
        <dbReference type="ChEBI" id="CHEBI:90726"/>
        <dbReference type="EC" id="1.1.1.35"/>
    </reaction>
</comment>
<keyword evidence="3" id="KW-0456">Lyase</keyword>
<dbReference type="InterPro" id="IPR045004">
    <property type="entry name" value="ECH_dom"/>
</dbReference>
<dbReference type="InterPro" id="IPR006176">
    <property type="entry name" value="3-OHacyl-CoA_DH_NAD-bd"/>
</dbReference>
<comment type="caution">
    <text evidence="9">The sequence shown here is derived from an EMBL/GenBank/DDBJ whole genome shotgun (WGS) entry which is preliminary data.</text>
</comment>
<protein>
    <submittedName>
        <fullName evidence="9">3-hydroxyacyl-CoA dehydrogenase NAD-binding domain-containing protein</fullName>
    </submittedName>
</protein>
<organism evidence="9 10">
    <name type="scientific">Thalassorhabdus alkalitolerans</name>
    <dbReference type="NCBI Taxonomy" id="2282697"/>
    <lineage>
        <taxon>Bacteria</taxon>
        <taxon>Bacillati</taxon>
        <taxon>Bacillota</taxon>
        <taxon>Bacilli</taxon>
        <taxon>Bacillales</taxon>
        <taxon>Bacillaceae</taxon>
        <taxon>Thalassorhabdus</taxon>
    </lineage>
</organism>
<feature type="domain" description="3-hydroxyacyl-CoA dehydrogenase C-terminal" evidence="6">
    <location>
        <begin position="287"/>
        <end position="361"/>
    </location>
</feature>
<evidence type="ECO:0000256" key="2">
    <source>
        <dbReference type="ARBA" id="ARBA00023027"/>
    </source>
</evidence>
<evidence type="ECO:0000256" key="4">
    <source>
        <dbReference type="ARBA" id="ARBA00023268"/>
    </source>
</evidence>
<keyword evidence="4" id="KW-0511">Multifunctional enzyme</keyword>
<name>A0ABW0YGZ9_9BACI</name>
<feature type="domain" description="3-hydroxyacyl-CoA dehydrogenase C-terminal" evidence="6">
    <location>
        <begin position="186"/>
        <end position="270"/>
    </location>
</feature>
<dbReference type="RefSeq" id="WP_385938330.1">
    <property type="nucleotide sequence ID" value="NZ_JBHSOZ010000003.1"/>
</dbReference>
<dbReference type="InterPro" id="IPR008927">
    <property type="entry name" value="6-PGluconate_DH-like_C_sf"/>
</dbReference>
<dbReference type="PANTHER" id="PTHR43612:SF3">
    <property type="entry name" value="TRIFUNCTIONAL ENZYME SUBUNIT ALPHA, MITOCHONDRIAL"/>
    <property type="match status" value="1"/>
</dbReference>
<dbReference type="InterPro" id="IPR036291">
    <property type="entry name" value="NAD(P)-bd_dom_sf"/>
</dbReference>
<dbReference type="SUPFAM" id="SSF51735">
    <property type="entry name" value="NAD(P)-binding Rossmann-fold domains"/>
    <property type="match status" value="1"/>
</dbReference>
<dbReference type="PANTHER" id="PTHR43612">
    <property type="entry name" value="TRIFUNCTIONAL ENZYME SUBUNIT ALPHA"/>
    <property type="match status" value="1"/>
</dbReference>
<keyword evidence="1" id="KW-0560">Oxidoreductase</keyword>
<dbReference type="EMBL" id="JBHSOZ010000003">
    <property type="protein sequence ID" value="MFC5711700.1"/>
    <property type="molecule type" value="Genomic_DNA"/>
</dbReference>
<dbReference type="SUPFAM" id="SSF52096">
    <property type="entry name" value="ClpP/crotonase"/>
    <property type="match status" value="1"/>
</dbReference>
<dbReference type="CDD" id="cd06558">
    <property type="entry name" value="crotonase-like"/>
    <property type="match status" value="1"/>
</dbReference>
<dbReference type="Pfam" id="PF16113">
    <property type="entry name" value="ECH_2"/>
    <property type="match status" value="1"/>
</dbReference>
<evidence type="ECO:0000313" key="10">
    <source>
        <dbReference type="Proteomes" id="UP001596142"/>
    </source>
</evidence>
<dbReference type="InterPro" id="IPR029045">
    <property type="entry name" value="ClpP/crotonase-like_dom_sf"/>
</dbReference>
<dbReference type="InterPro" id="IPR006108">
    <property type="entry name" value="3HC_DH_C"/>
</dbReference>
<dbReference type="Proteomes" id="UP001596142">
    <property type="component" value="Unassembled WGS sequence"/>
</dbReference>
<dbReference type="Pfam" id="PF02737">
    <property type="entry name" value="3HCDH_N"/>
    <property type="match status" value="1"/>
</dbReference>
<evidence type="ECO:0000256" key="1">
    <source>
        <dbReference type="ARBA" id="ARBA00023002"/>
    </source>
</evidence>
<dbReference type="PROSITE" id="PS00067">
    <property type="entry name" value="3HCDH"/>
    <property type="match status" value="1"/>
</dbReference>
<keyword evidence="10" id="KW-1185">Reference proteome</keyword>
<feature type="domain" description="Enoyl-CoA hydratase/isomerase" evidence="8">
    <location>
        <begin position="381"/>
        <end position="668"/>
    </location>
</feature>
<dbReference type="Gene3D" id="1.10.1040.50">
    <property type="match status" value="1"/>
</dbReference>
<feature type="domain" description="3-hydroxyacyl-CoA dehydrogenase NAD binding" evidence="7">
    <location>
        <begin position="5"/>
        <end position="183"/>
    </location>
</feature>
<evidence type="ECO:0000313" key="9">
    <source>
        <dbReference type="EMBL" id="MFC5711700.1"/>
    </source>
</evidence>
<dbReference type="InterPro" id="IPR006180">
    <property type="entry name" value="3-OHacyl-CoA_DH_CS"/>
</dbReference>
<keyword evidence="2" id="KW-0520">NAD</keyword>